<proteinExistence type="predicted"/>
<protein>
    <recommendedName>
        <fullName evidence="3">RRM domain-containing protein</fullName>
    </recommendedName>
</protein>
<dbReference type="PROSITE" id="PS50102">
    <property type="entry name" value="RRM"/>
    <property type="match status" value="1"/>
</dbReference>
<dbReference type="SUPFAM" id="SSF54928">
    <property type="entry name" value="RNA-binding domain, RBD"/>
    <property type="match status" value="1"/>
</dbReference>
<dbReference type="Pfam" id="PF00076">
    <property type="entry name" value="RRM_1"/>
    <property type="match status" value="1"/>
</dbReference>
<feature type="compositionally biased region" description="Low complexity" evidence="2">
    <location>
        <begin position="325"/>
        <end position="348"/>
    </location>
</feature>
<evidence type="ECO:0000313" key="5">
    <source>
        <dbReference type="Proteomes" id="UP001341840"/>
    </source>
</evidence>
<evidence type="ECO:0000256" key="2">
    <source>
        <dbReference type="SAM" id="MobiDB-lite"/>
    </source>
</evidence>
<feature type="compositionally biased region" description="Basic and acidic residues" evidence="2">
    <location>
        <begin position="389"/>
        <end position="399"/>
    </location>
</feature>
<dbReference type="Gene3D" id="3.30.70.330">
    <property type="match status" value="1"/>
</dbReference>
<feature type="domain" description="RRM" evidence="3">
    <location>
        <begin position="228"/>
        <end position="306"/>
    </location>
</feature>
<feature type="compositionally biased region" description="Basic residues" evidence="2">
    <location>
        <begin position="160"/>
        <end position="181"/>
    </location>
</feature>
<name>A0ABU6V2X5_9FABA</name>
<dbReference type="EMBL" id="JASCZI010151043">
    <property type="protein sequence ID" value="MED6167604.1"/>
    <property type="molecule type" value="Genomic_DNA"/>
</dbReference>
<keyword evidence="1" id="KW-0694">RNA-binding</keyword>
<reference evidence="4 5" key="1">
    <citation type="journal article" date="2023" name="Plants (Basel)">
        <title>Bridging the Gap: Combining Genomics and Transcriptomics Approaches to Understand Stylosanthes scabra, an Orphan Legume from the Brazilian Caatinga.</title>
        <authorList>
            <person name="Ferreira-Neto J.R.C."/>
            <person name="da Silva M.D."/>
            <person name="Binneck E."/>
            <person name="de Melo N.F."/>
            <person name="da Silva R.H."/>
            <person name="de Melo A.L.T.M."/>
            <person name="Pandolfi V."/>
            <person name="Bustamante F.O."/>
            <person name="Brasileiro-Vidal A.C."/>
            <person name="Benko-Iseppon A.M."/>
        </authorList>
    </citation>
    <scope>NUCLEOTIDE SEQUENCE [LARGE SCALE GENOMIC DNA]</scope>
    <source>
        <tissue evidence="4">Leaves</tissue>
    </source>
</reference>
<keyword evidence="5" id="KW-1185">Reference proteome</keyword>
<feature type="region of interest" description="Disordered" evidence="2">
    <location>
        <begin position="14"/>
        <end position="38"/>
    </location>
</feature>
<evidence type="ECO:0000313" key="4">
    <source>
        <dbReference type="EMBL" id="MED6167604.1"/>
    </source>
</evidence>
<evidence type="ECO:0000256" key="1">
    <source>
        <dbReference type="PROSITE-ProRule" id="PRU00176"/>
    </source>
</evidence>
<feature type="region of interest" description="Disordered" evidence="2">
    <location>
        <begin position="308"/>
        <end position="460"/>
    </location>
</feature>
<dbReference type="InterPro" id="IPR012677">
    <property type="entry name" value="Nucleotide-bd_a/b_plait_sf"/>
</dbReference>
<dbReference type="PANTHER" id="PTHR48034">
    <property type="entry name" value="TRANSFORMER-2 SEX-DETERMINING PROTEIN-RELATED"/>
    <property type="match status" value="1"/>
</dbReference>
<organism evidence="4 5">
    <name type="scientific">Stylosanthes scabra</name>
    <dbReference type="NCBI Taxonomy" id="79078"/>
    <lineage>
        <taxon>Eukaryota</taxon>
        <taxon>Viridiplantae</taxon>
        <taxon>Streptophyta</taxon>
        <taxon>Embryophyta</taxon>
        <taxon>Tracheophyta</taxon>
        <taxon>Spermatophyta</taxon>
        <taxon>Magnoliopsida</taxon>
        <taxon>eudicotyledons</taxon>
        <taxon>Gunneridae</taxon>
        <taxon>Pentapetalae</taxon>
        <taxon>rosids</taxon>
        <taxon>fabids</taxon>
        <taxon>Fabales</taxon>
        <taxon>Fabaceae</taxon>
        <taxon>Papilionoideae</taxon>
        <taxon>50 kb inversion clade</taxon>
        <taxon>dalbergioids sensu lato</taxon>
        <taxon>Dalbergieae</taxon>
        <taxon>Pterocarpus clade</taxon>
        <taxon>Stylosanthes</taxon>
    </lineage>
</organism>
<dbReference type="Proteomes" id="UP001341840">
    <property type="component" value="Unassembled WGS sequence"/>
</dbReference>
<dbReference type="InterPro" id="IPR050441">
    <property type="entry name" value="RBM"/>
</dbReference>
<dbReference type="InterPro" id="IPR035979">
    <property type="entry name" value="RBD_domain_sf"/>
</dbReference>
<feature type="region of interest" description="Disordered" evidence="2">
    <location>
        <begin position="151"/>
        <end position="229"/>
    </location>
</feature>
<feature type="compositionally biased region" description="Low complexity" evidence="2">
    <location>
        <begin position="435"/>
        <end position="448"/>
    </location>
</feature>
<comment type="caution">
    <text evidence="4">The sequence shown here is derived from an EMBL/GenBank/DDBJ whole genome shotgun (WGS) entry which is preliminary data.</text>
</comment>
<feature type="compositionally biased region" description="Basic and acidic residues" evidence="2">
    <location>
        <begin position="422"/>
        <end position="432"/>
    </location>
</feature>
<accession>A0ABU6V2X5</accession>
<gene>
    <name evidence="4" type="ORF">PIB30_004413</name>
</gene>
<dbReference type="SMART" id="SM00360">
    <property type="entry name" value="RRM"/>
    <property type="match status" value="1"/>
</dbReference>
<evidence type="ECO:0000259" key="3">
    <source>
        <dbReference type="PROSITE" id="PS50102"/>
    </source>
</evidence>
<dbReference type="InterPro" id="IPR000504">
    <property type="entry name" value="RRM_dom"/>
</dbReference>
<feature type="compositionally biased region" description="Gly residues" evidence="2">
    <location>
        <begin position="209"/>
        <end position="219"/>
    </location>
</feature>
<sequence length="460" mass="51221">MSIFLAIHHLSRLEKSSPRQRHQCSGVNAEPDEPSPLQAWAVAMSPIDESPMKQAGGGENLQNTPTLNARPKVSESCMRARPYSVAKERSCRPPFLQNTSGRSMHDGSIVSDLPSQVGHSGGMWAEWVSSAFCDAWSSGPSEIGQRWASSLGSGVGYKQTPKRIKNKGTKKRGEKKMRRHSPGYYSPPRRGYGGRGRSPPPPPPPSRRGYGGGGGGGGGRRGRDNNNGSLLVRNIPLDCRPEELRVPFERFGPVRDVYIPKDYYSGEPRGFAFVQFVDSYDASEAQYHMNRQIFAGREISVVVAAETRKRPEEMRQRTRRGPANYGGRRSYYGRSRSRSVSRSPPYHGGSRGRYRSRSYSPAPRRQSDYSISPRRQAEHSRSPRSPRGPPRERDADQKRRSYTPDFGNGVDPNESNGYPEKSTYKSEADEGQWKSSGRGPSRSPPGSRSRSRSPDLSPRH</sequence>